<sequence length="167" mass="19427">MDEMRVYIANLGKYNEGELVGDWFTPPIDWDDLKERIGLNSEYEEYAIHDWELPFEISEYTSIEEINRLCSMAEELASTDIGEVINDIQTAFFSSFEELYEHKDDIIYYPDCDDMTDVARYFIEETGVLGEVPVSLQNYIDYESYGRDLEISGSFVVTNHGVFECLN</sequence>
<evidence type="ECO:0000313" key="2">
    <source>
        <dbReference type="Proteomes" id="UP000182135"/>
    </source>
</evidence>
<dbReference type="InterPro" id="IPR041895">
    <property type="entry name" value="ArdA_dom1"/>
</dbReference>
<dbReference type="Proteomes" id="UP000182135">
    <property type="component" value="Unassembled WGS sequence"/>
</dbReference>
<dbReference type="AlphaFoldDB" id="A0A1I2JR61"/>
<dbReference type="STRING" id="1529.SAMN04487885_10330"/>
<dbReference type="OrthoDB" id="944647at2"/>
<organism evidence="1 2">
    <name type="scientific">Clostridium cadaveris</name>
    <dbReference type="NCBI Taxonomy" id="1529"/>
    <lineage>
        <taxon>Bacteria</taxon>
        <taxon>Bacillati</taxon>
        <taxon>Bacillota</taxon>
        <taxon>Clostridia</taxon>
        <taxon>Eubacteriales</taxon>
        <taxon>Clostridiaceae</taxon>
        <taxon>Clostridium</taxon>
    </lineage>
</organism>
<gene>
    <name evidence="1" type="ORF">SAMN04487885_10330</name>
</gene>
<dbReference type="Gene3D" id="1.10.10.1190">
    <property type="entry name" value="Antirestriction protein ArdA, domain 3"/>
    <property type="match status" value="1"/>
</dbReference>
<dbReference type="RefSeq" id="WP_027638549.1">
    <property type="nucleotide sequence ID" value="NZ_FOOE01000003.1"/>
</dbReference>
<keyword evidence="2" id="KW-1185">Reference proteome</keyword>
<reference evidence="1 2" key="1">
    <citation type="submission" date="2016-10" db="EMBL/GenBank/DDBJ databases">
        <authorList>
            <person name="de Groot N.N."/>
        </authorList>
    </citation>
    <scope>NUCLEOTIDE SEQUENCE [LARGE SCALE GENOMIC DNA]</scope>
    <source>
        <strain evidence="1 2">NLAE-zl-G419</strain>
    </source>
</reference>
<accession>A0A1I2JR61</accession>
<dbReference type="InterPro" id="IPR009899">
    <property type="entry name" value="ArdA"/>
</dbReference>
<dbReference type="EMBL" id="FOOE01000003">
    <property type="protein sequence ID" value="SFF57282.1"/>
    <property type="molecule type" value="Genomic_DNA"/>
</dbReference>
<dbReference type="Gene3D" id="1.10.8.560">
    <property type="entry name" value="Antirestriction protein ArdA, domain 2"/>
    <property type="match status" value="1"/>
</dbReference>
<dbReference type="Pfam" id="PF07275">
    <property type="entry name" value="ArdA"/>
    <property type="match status" value="1"/>
</dbReference>
<dbReference type="Gene3D" id="3.10.20.480">
    <property type="entry name" value="Antirestriction protein ArdA, domain 1"/>
    <property type="match status" value="1"/>
</dbReference>
<proteinExistence type="predicted"/>
<dbReference type="InterPro" id="IPR041893">
    <property type="entry name" value="ArdA_dom3"/>
</dbReference>
<protein>
    <submittedName>
        <fullName evidence="1">Antirestriction protein</fullName>
    </submittedName>
</protein>
<dbReference type="InterPro" id="IPR041896">
    <property type="entry name" value="ArdA_dom2"/>
</dbReference>
<dbReference type="eggNOG" id="COG4734">
    <property type="taxonomic scope" value="Bacteria"/>
</dbReference>
<name>A0A1I2JR61_9CLOT</name>
<evidence type="ECO:0000313" key="1">
    <source>
        <dbReference type="EMBL" id="SFF57282.1"/>
    </source>
</evidence>